<dbReference type="InterPro" id="IPR002018">
    <property type="entry name" value="CarbesteraseB"/>
</dbReference>
<keyword evidence="2" id="KW-0378">Hydrolase</keyword>
<dbReference type="EMBL" id="AJWY01010420">
    <property type="protein sequence ID" value="EKC55596.1"/>
    <property type="molecule type" value="Genomic_DNA"/>
</dbReference>
<evidence type="ECO:0000313" key="2">
    <source>
        <dbReference type="EMBL" id="EKC55596.1"/>
    </source>
</evidence>
<proteinExistence type="predicted"/>
<dbReference type="Pfam" id="PF00135">
    <property type="entry name" value="COesterase"/>
    <property type="match status" value="1"/>
</dbReference>
<dbReference type="InterPro" id="IPR029058">
    <property type="entry name" value="AB_hydrolase_fold"/>
</dbReference>
<reference evidence="2" key="1">
    <citation type="journal article" date="2013" name="Environ. Microbiol.">
        <title>Microbiota from the distal guts of lean and obese adolescents exhibit partial functional redundancy besides clear differences in community structure.</title>
        <authorList>
            <person name="Ferrer M."/>
            <person name="Ruiz A."/>
            <person name="Lanza F."/>
            <person name="Haange S.B."/>
            <person name="Oberbach A."/>
            <person name="Till H."/>
            <person name="Bargiela R."/>
            <person name="Campoy C."/>
            <person name="Segura M.T."/>
            <person name="Richter M."/>
            <person name="von Bergen M."/>
            <person name="Seifert J."/>
            <person name="Suarez A."/>
        </authorList>
    </citation>
    <scope>NUCLEOTIDE SEQUENCE</scope>
</reference>
<dbReference type="GO" id="GO:0016787">
    <property type="term" value="F:hydrolase activity"/>
    <property type="evidence" value="ECO:0007669"/>
    <property type="project" value="UniProtKB-KW"/>
</dbReference>
<evidence type="ECO:0000259" key="1">
    <source>
        <dbReference type="Pfam" id="PF00135"/>
    </source>
</evidence>
<dbReference type="AlphaFoldDB" id="K1T8K3"/>
<protein>
    <submittedName>
        <fullName evidence="2">Carboxylesterase, type B</fullName>
        <ecNumber evidence="2">3.1.1.-</ecNumber>
    </submittedName>
</protein>
<dbReference type="SUPFAM" id="SSF53474">
    <property type="entry name" value="alpha/beta-Hydrolases"/>
    <property type="match status" value="1"/>
</dbReference>
<feature type="domain" description="Carboxylesterase type B" evidence="1">
    <location>
        <begin position="2"/>
        <end position="110"/>
    </location>
</feature>
<dbReference type="EC" id="3.1.1.-" evidence="2"/>
<name>K1T8K3_9ZZZZ</name>
<comment type="caution">
    <text evidence="2">The sequence shown here is derived from an EMBL/GenBank/DDBJ whole genome shotgun (WGS) entry which is preliminary data.</text>
</comment>
<accession>K1T8K3</accession>
<sequence>MDVLFREPTMRYIRRRAETGPVWSYFFNQDFTIEGGRAPWHCSDIPFVFHNTELVPSANISGVTPQLEQQIFDAVLAFARTGNPQHSGIPTWPASTPQQENTMLFDSATRLAPNHDKALIAAALPVISALMARNFDPDSIQH</sequence>
<dbReference type="Gene3D" id="3.40.50.1820">
    <property type="entry name" value="alpha/beta hydrolase"/>
    <property type="match status" value="1"/>
</dbReference>
<gene>
    <name evidence="2" type="ORF">LEA_15263</name>
</gene>
<organism evidence="2">
    <name type="scientific">human gut metagenome</name>
    <dbReference type="NCBI Taxonomy" id="408170"/>
    <lineage>
        <taxon>unclassified sequences</taxon>
        <taxon>metagenomes</taxon>
        <taxon>organismal metagenomes</taxon>
    </lineage>
</organism>